<comment type="caution">
    <text evidence="2">The sequence shown here is derived from an EMBL/GenBank/DDBJ whole genome shotgun (WGS) entry which is preliminary data.</text>
</comment>
<feature type="compositionally biased region" description="Polar residues" evidence="1">
    <location>
        <begin position="70"/>
        <end position="81"/>
    </location>
</feature>
<evidence type="ECO:0000256" key="1">
    <source>
        <dbReference type="SAM" id="MobiDB-lite"/>
    </source>
</evidence>
<dbReference type="AlphaFoldDB" id="A0AAV1XAF2"/>
<organism evidence="2 3">
    <name type="scientific">Lupinus luteus</name>
    <name type="common">European yellow lupine</name>
    <dbReference type="NCBI Taxonomy" id="3873"/>
    <lineage>
        <taxon>Eukaryota</taxon>
        <taxon>Viridiplantae</taxon>
        <taxon>Streptophyta</taxon>
        <taxon>Embryophyta</taxon>
        <taxon>Tracheophyta</taxon>
        <taxon>Spermatophyta</taxon>
        <taxon>Magnoliopsida</taxon>
        <taxon>eudicotyledons</taxon>
        <taxon>Gunneridae</taxon>
        <taxon>Pentapetalae</taxon>
        <taxon>rosids</taxon>
        <taxon>fabids</taxon>
        <taxon>Fabales</taxon>
        <taxon>Fabaceae</taxon>
        <taxon>Papilionoideae</taxon>
        <taxon>50 kb inversion clade</taxon>
        <taxon>genistoids sensu lato</taxon>
        <taxon>core genistoids</taxon>
        <taxon>Genisteae</taxon>
        <taxon>Lupinus</taxon>
    </lineage>
</organism>
<name>A0AAV1XAF2_LUPLU</name>
<dbReference type="PANTHER" id="PTHR34950:SF15">
    <property type="entry name" value="REMORIN C-TERMINAL DOMAIN-CONTAINING PROTEIN"/>
    <property type="match status" value="1"/>
</dbReference>
<proteinExistence type="predicted"/>
<dbReference type="Proteomes" id="UP001497480">
    <property type="component" value="Unassembled WGS sequence"/>
</dbReference>
<dbReference type="EMBL" id="CAXHTB010000013">
    <property type="protein sequence ID" value="CAL0317891.1"/>
    <property type="molecule type" value="Genomic_DNA"/>
</dbReference>
<protein>
    <submittedName>
        <fullName evidence="2">Uncharacterized protein</fullName>
    </submittedName>
</protein>
<dbReference type="PANTHER" id="PTHR34950">
    <property type="entry name" value="OS04G0457400 PROTEIN"/>
    <property type="match status" value="1"/>
</dbReference>
<feature type="compositionally biased region" description="Low complexity" evidence="1">
    <location>
        <begin position="50"/>
        <end position="60"/>
    </location>
</feature>
<sequence>MATIGSGLAETYVMGKIYKEKMKKLIAQEEEVQGERRTNMNNIHTTTKGSSSSGCFSWLSKQQGRKNSRISDTNENEAANT</sequence>
<feature type="compositionally biased region" description="Polar residues" evidence="1">
    <location>
        <begin position="39"/>
        <end position="49"/>
    </location>
</feature>
<reference evidence="2 3" key="1">
    <citation type="submission" date="2024-03" db="EMBL/GenBank/DDBJ databases">
        <authorList>
            <person name="Martinez-Hernandez J."/>
        </authorList>
    </citation>
    <scope>NUCLEOTIDE SEQUENCE [LARGE SCALE GENOMIC DNA]</scope>
</reference>
<feature type="region of interest" description="Disordered" evidence="1">
    <location>
        <begin position="33"/>
        <end position="81"/>
    </location>
</feature>
<evidence type="ECO:0000313" key="2">
    <source>
        <dbReference type="EMBL" id="CAL0317891.1"/>
    </source>
</evidence>
<keyword evidence="3" id="KW-1185">Reference proteome</keyword>
<gene>
    <name evidence="2" type="ORF">LLUT_LOCUS18951</name>
</gene>
<evidence type="ECO:0000313" key="3">
    <source>
        <dbReference type="Proteomes" id="UP001497480"/>
    </source>
</evidence>
<accession>A0AAV1XAF2</accession>